<dbReference type="GO" id="GO:0016853">
    <property type="term" value="F:isomerase activity"/>
    <property type="evidence" value="ECO:0007669"/>
    <property type="project" value="UniProtKB-KW"/>
</dbReference>
<comment type="similarity">
    <text evidence="1">Belongs to the enoyl-CoA hydratase/isomerase family.</text>
</comment>
<dbReference type="InterPro" id="IPR001753">
    <property type="entry name" value="Enoyl-CoA_hydra/iso"/>
</dbReference>
<reference evidence="4" key="1">
    <citation type="journal article" date="2018" name="Genome Biol.">
        <title>SKESA: strategic k-mer extension for scrupulous assemblies.</title>
        <authorList>
            <person name="Souvorov A."/>
            <person name="Agarwala R."/>
            <person name="Lipman D.J."/>
        </authorList>
    </citation>
    <scope>NUCLEOTIDE SEQUENCE [LARGE SCALE GENOMIC DNA]</scope>
    <source>
        <strain evidence="5">C0382</strain>
        <strain evidence="4">EC00763</strain>
    </source>
</reference>
<evidence type="ECO:0000313" key="8">
    <source>
        <dbReference type="Proteomes" id="UP000288730"/>
    </source>
</evidence>
<dbReference type="InterPro" id="IPR014748">
    <property type="entry name" value="Enoyl-CoA_hydra_C"/>
</dbReference>
<dbReference type="GO" id="GO:0016829">
    <property type="term" value="F:lyase activity"/>
    <property type="evidence" value="ECO:0007669"/>
    <property type="project" value="UniProtKB-KW"/>
</dbReference>
<dbReference type="Proteomes" id="UP000843571">
    <property type="component" value="Unassembled WGS sequence"/>
</dbReference>
<evidence type="ECO:0000313" key="7">
    <source>
        <dbReference type="EMBL" id="WLM96149.1"/>
    </source>
</evidence>
<dbReference type="EMBL" id="DABBJX010000021">
    <property type="protein sequence ID" value="HAH4525812.1"/>
    <property type="molecule type" value="Genomic_DNA"/>
</dbReference>
<dbReference type="SUPFAM" id="SSF52096">
    <property type="entry name" value="ClpP/crotonase"/>
    <property type="match status" value="1"/>
</dbReference>
<dbReference type="Proteomes" id="UP000288730">
    <property type="component" value="Unassembled WGS sequence"/>
</dbReference>
<reference evidence="3" key="5">
    <citation type="submission" date="2024-02" db="EMBL/GenBank/DDBJ databases">
        <authorList>
            <consortium name="Clinical and Environmental Microbiology Branch: Whole genome sequencing antimicrobial resistance pathogens in the healthcare setting"/>
        </authorList>
    </citation>
    <scope>NUCLEOTIDE SEQUENCE</scope>
    <source>
        <strain evidence="3">1924188</strain>
    </source>
</reference>
<dbReference type="EMBL" id="DABCJL010000008">
    <property type="protein sequence ID" value="HAH7770106.1"/>
    <property type="molecule type" value="Genomic_DNA"/>
</dbReference>
<dbReference type="InterPro" id="IPR029045">
    <property type="entry name" value="ClpP/crotonase-like_dom_sf"/>
</dbReference>
<dbReference type="RefSeq" id="WP_001059067.1">
    <property type="nucleotide sequence ID" value="NZ_AP018784.2"/>
</dbReference>
<evidence type="ECO:0000313" key="4">
    <source>
        <dbReference type="EMBL" id="HAH4525812.1"/>
    </source>
</evidence>
<dbReference type="AlphaFoldDB" id="A0A066T2I0"/>
<dbReference type="Proteomes" id="UP001180189">
    <property type="component" value="Chromosome"/>
</dbReference>
<dbReference type="Gene3D" id="1.10.12.10">
    <property type="entry name" value="Lyase 2-enoyl-coa Hydratase, Chain A, domain 2"/>
    <property type="match status" value="1"/>
</dbReference>
<keyword evidence="6" id="KW-0413">Isomerase</keyword>
<dbReference type="Proteomes" id="UP001285616">
    <property type="component" value="Unassembled WGS sequence"/>
</dbReference>
<gene>
    <name evidence="6" type="ORF">EPS76_20550</name>
    <name evidence="4" type="ORF">GRC73_17685</name>
    <name evidence="5" type="ORF">HIE29_003574</name>
    <name evidence="7" type="ORF">OGM49_00930</name>
    <name evidence="3" type="ORF">R8O40_002568</name>
</gene>
<evidence type="ECO:0000256" key="2">
    <source>
        <dbReference type="ARBA" id="ARBA00023239"/>
    </source>
</evidence>
<reference evidence="4" key="3">
    <citation type="submission" date="2019-12" db="EMBL/GenBank/DDBJ databases">
        <authorList>
            <consortium name="NCBI Pathogen Detection Project"/>
        </authorList>
    </citation>
    <scope>NUCLEOTIDE SEQUENCE</scope>
    <source>
        <strain evidence="5">C0382</strain>
        <strain evidence="4">EC00763</strain>
    </source>
</reference>
<sequence length="259" mass="27794">MNNGTIDLQRNGFIATLVINRPAKLNALTPEMLEQLLAHCHTLETDSEIRVVLLTSASEKAFCVGADIHRWTSLSALDMWRNWIRRGHQAFDALAQLPQPVIALLHGLAYGGGLELAATADIRICSAEAQMALPETGLATVPGWSGTQRLTALLGRSLVKELVFTGEPLDAQRALSCGLVNRVVAREALHDAGLQLAQRIAQRAPVAVQIAKQVIDAGEGIAVASTLEALAGAFSATTEDAHEGSQAFTEKRQPHFQAR</sequence>
<keyword evidence="2" id="KW-0456">Lyase</keyword>
<evidence type="ECO:0000313" key="3">
    <source>
        <dbReference type="EMBL" id="EMJ5254344.1"/>
    </source>
</evidence>
<dbReference type="PANTHER" id="PTHR11941:SF54">
    <property type="entry name" value="ENOYL-COA HYDRATASE, MITOCHONDRIAL"/>
    <property type="match status" value="1"/>
</dbReference>
<dbReference type="CDD" id="cd06558">
    <property type="entry name" value="crotonase-like"/>
    <property type="match status" value="1"/>
</dbReference>
<name>A0A066T2I0_ECOLX</name>
<dbReference type="FunFam" id="3.90.226.10:FF:000009">
    <property type="entry name" value="Carnitinyl-CoA dehydratase"/>
    <property type="match status" value="1"/>
</dbReference>
<dbReference type="Pfam" id="PF00378">
    <property type="entry name" value="ECH_1"/>
    <property type="match status" value="1"/>
</dbReference>
<evidence type="ECO:0000313" key="6">
    <source>
        <dbReference type="EMBL" id="RXD11833.1"/>
    </source>
</evidence>
<dbReference type="PANTHER" id="PTHR11941">
    <property type="entry name" value="ENOYL-COA HYDRATASE-RELATED"/>
    <property type="match status" value="1"/>
</dbReference>
<dbReference type="EMBL" id="ABONVU020000009">
    <property type="protein sequence ID" value="EMJ5254344.1"/>
    <property type="molecule type" value="Genomic_DNA"/>
</dbReference>
<proteinExistence type="inferred from homology"/>
<dbReference type="EMBL" id="SCJN01000215">
    <property type="protein sequence ID" value="RXD11833.1"/>
    <property type="molecule type" value="Genomic_DNA"/>
</dbReference>
<dbReference type="GO" id="GO:0006635">
    <property type="term" value="P:fatty acid beta-oxidation"/>
    <property type="evidence" value="ECO:0007669"/>
    <property type="project" value="TreeGrafter"/>
</dbReference>
<evidence type="ECO:0000313" key="5">
    <source>
        <dbReference type="EMBL" id="HAH7770106.1"/>
    </source>
</evidence>
<protein>
    <submittedName>
        <fullName evidence="6">Enoyl-CoA hydratase/isomerase family protein</fullName>
    </submittedName>
</protein>
<evidence type="ECO:0000256" key="1">
    <source>
        <dbReference type="ARBA" id="ARBA00005254"/>
    </source>
</evidence>
<reference evidence="6 8" key="2">
    <citation type="submission" date="2019-01" db="EMBL/GenBank/DDBJ databases">
        <title>Genomic analysis of febrile catheter-associated UTI E. coli isolates.</title>
        <authorList>
            <person name="Potter R."/>
            <person name="Zou Z."/>
            <person name="Henderson J."/>
            <person name="Dantas G."/>
        </authorList>
    </citation>
    <scope>NUCLEOTIDE SEQUENCE [LARGE SCALE GENOMIC DNA]</scope>
    <source>
        <strain evidence="6 8">29_CAASB</strain>
    </source>
</reference>
<organism evidence="6 8">
    <name type="scientific">Escherichia coli</name>
    <dbReference type="NCBI Taxonomy" id="562"/>
    <lineage>
        <taxon>Bacteria</taxon>
        <taxon>Pseudomonadati</taxon>
        <taxon>Pseudomonadota</taxon>
        <taxon>Gammaproteobacteria</taxon>
        <taxon>Enterobacterales</taxon>
        <taxon>Enterobacteriaceae</taxon>
        <taxon>Escherichia</taxon>
    </lineage>
</organism>
<accession>A0A066T2I0</accession>
<dbReference type="Gene3D" id="3.90.226.10">
    <property type="entry name" value="2-enoyl-CoA Hydratase, Chain A, domain 1"/>
    <property type="match status" value="1"/>
</dbReference>
<reference evidence="7" key="4">
    <citation type="journal article" date="2023" name="Microorganisms">
        <title>Comparative Genomic Analysis of ST131 Subclade C2 of ESBL-Producing E. coli Isolates from Patients with Recurrent and Sporadic Urinary Tract Infections.</title>
        <authorList>
            <person name="Jaen-Luchoro D."/>
            <person name="Kahnamouei A."/>
            <person name="Yazdanshenas S."/>
            <person name="Lindblom A."/>
            <person name="Samuelsson E."/>
            <person name="Ahren C."/>
            <person name="Karami N."/>
        </authorList>
    </citation>
    <scope>NUCLEOTIDE SEQUENCE</scope>
    <source>
        <strain evidence="7">S7</strain>
    </source>
</reference>
<dbReference type="EMBL" id="CP107128">
    <property type="protein sequence ID" value="WLM96149.1"/>
    <property type="molecule type" value="Genomic_DNA"/>
</dbReference>